<dbReference type="Proteomes" id="UP000619101">
    <property type="component" value="Unassembled WGS sequence"/>
</dbReference>
<evidence type="ECO:0000256" key="1">
    <source>
        <dbReference type="SAM" id="Phobius"/>
    </source>
</evidence>
<dbReference type="RefSeq" id="WP_191701586.1">
    <property type="nucleotide sequence ID" value="NZ_JACSPZ010000011.1"/>
</dbReference>
<evidence type="ECO:0000313" key="2">
    <source>
        <dbReference type="EMBL" id="MBD8038533.1"/>
    </source>
</evidence>
<proteinExistence type="predicted"/>
<reference evidence="2 3" key="1">
    <citation type="submission" date="2020-08" db="EMBL/GenBank/DDBJ databases">
        <title>A Genomic Blueprint of the Chicken Gut Microbiome.</title>
        <authorList>
            <person name="Gilroy R."/>
            <person name="Ravi A."/>
            <person name="Getino M."/>
            <person name="Pursley I."/>
            <person name="Horton D.L."/>
            <person name="Alikhan N.-F."/>
            <person name="Baker D."/>
            <person name="Gharbi K."/>
            <person name="Hall N."/>
            <person name="Watson M."/>
            <person name="Adriaenssens E.M."/>
            <person name="Foster-Nyarko E."/>
            <person name="Jarju S."/>
            <person name="Secka A."/>
            <person name="Antonio M."/>
            <person name="Oren A."/>
            <person name="Chaudhuri R."/>
            <person name="La Ragione R.M."/>
            <person name="Hildebrand F."/>
            <person name="Pallen M.J."/>
        </authorList>
    </citation>
    <scope>NUCLEOTIDE SEQUENCE [LARGE SCALE GENOMIC DNA]</scope>
    <source>
        <strain evidence="2 3">A46</strain>
    </source>
</reference>
<protein>
    <recommendedName>
        <fullName evidence="4">Nickel ABC transporter permease</fullName>
    </recommendedName>
</protein>
<keyword evidence="3" id="KW-1185">Reference proteome</keyword>
<accession>A0ABR8Y2W4</accession>
<keyword evidence="1" id="KW-1133">Transmembrane helix</keyword>
<sequence length="70" mass="8139">MKIYWVLVGIFFLAWIAISHQYPEPSWWSIFNADRSTHTPLMEHVSLIKVSITLIIFGGVAYLVQRFISV</sequence>
<evidence type="ECO:0000313" key="3">
    <source>
        <dbReference type="Proteomes" id="UP000619101"/>
    </source>
</evidence>
<comment type="caution">
    <text evidence="2">The sequence shown here is derived from an EMBL/GenBank/DDBJ whole genome shotgun (WGS) entry which is preliminary data.</text>
</comment>
<evidence type="ECO:0008006" key="4">
    <source>
        <dbReference type="Google" id="ProtNLM"/>
    </source>
</evidence>
<keyword evidence="1" id="KW-0812">Transmembrane</keyword>
<organism evidence="2 3">
    <name type="scientific">Solibacillus faecavium</name>
    <dbReference type="NCBI Taxonomy" id="2762221"/>
    <lineage>
        <taxon>Bacteria</taxon>
        <taxon>Bacillati</taxon>
        <taxon>Bacillota</taxon>
        <taxon>Bacilli</taxon>
        <taxon>Bacillales</taxon>
        <taxon>Caryophanaceae</taxon>
        <taxon>Solibacillus</taxon>
    </lineage>
</organism>
<name>A0ABR8Y2W4_9BACL</name>
<dbReference type="EMBL" id="JACSPZ010000011">
    <property type="protein sequence ID" value="MBD8038533.1"/>
    <property type="molecule type" value="Genomic_DNA"/>
</dbReference>
<feature type="transmembrane region" description="Helical" evidence="1">
    <location>
        <begin position="45"/>
        <end position="64"/>
    </location>
</feature>
<gene>
    <name evidence="2" type="ORF">H9635_17450</name>
</gene>
<keyword evidence="1" id="KW-0472">Membrane</keyword>